<dbReference type="AlphaFoldDB" id="A0A9P5JZS0"/>
<dbReference type="Pfam" id="PF13673">
    <property type="entry name" value="Acetyltransf_10"/>
    <property type="match status" value="1"/>
</dbReference>
<comment type="caution">
    <text evidence="2">The sequence shown here is derived from an EMBL/GenBank/DDBJ whole genome shotgun (WGS) entry which is preliminary data.</text>
</comment>
<dbReference type="Proteomes" id="UP000759537">
    <property type="component" value="Unassembled WGS sequence"/>
</dbReference>
<reference evidence="2" key="1">
    <citation type="submission" date="2019-10" db="EMBL/GenBank/DDBJ databases">
        <authorList>
            <consortium name="DOE Joint Genome Institute"/>
            <person name="Kuo A."/>
            <person name="Miyauchi S."/>
            <person name="Kiss E."/>
            <person name="Drula E."/>
            <person name="Kohler A."/>
            <person name="Sanchez-Garcia M."/>
            <person name="Andreopoulos B."/>
            <person name="Barry K.W."/>
            <person name="Bonito G."/>
            <person name="Buee M."/>
            <person name="Carver A."/>
            <person name="Chen C."/>
            <person name="Cichocki N."/>
            <person name="Clum A."/>
            <person name="Culley D."/>
            <person name="Crous P.W."/>
            <person name="Fauchery L."/>
            <person name="Girlanda M."/>
            <person name="Hayes R."/>
            <person name="Keri Z."/>
            <person name="LaButti K."/>
            <person name="Lipzen A."/>
            <person name="Lombard V."/>
            <person name="Magnuson J."/>
            <person name="Maillard F."/>
            <person name="Morin E."/>
            <person name="Murat C."/>
            <person name="Nolan M."/>
            <person name="Ohm R."/>
            <person name="Pangilinan J."/>
            <person name="Pereira M."/>
            <person name="Perotto S."/>
            <person name="Peter M."/>
            <person name="Riley R."/>
            <person name="Sitrit Y."/>
            <person name="Stielow B."/>
            <person name="Szollosi G."/>
            <person name="Zifcakova L."/>
            <person name="Stursova M."/>
            <person name="Spatafora J.W."/>
            <person name="Tedersoo L."/>
            <person name="Vaario L.-M."/>
            <person name="Yamada A."/>
            <person name="Yan M."/>
            <person name="Wang P."/>
            <person name="Xu J."/>
            <person name="Bruns T."/>
            <person name="Baldrian P."/>
            <person name="Vilgalys R."/>
            <person name="Henrissat B."/>
            <person name="Grigoriev I.V."/>
            <person name="Hibbett D."/>
            <person name="Nagy L.G."/>
            <person name="Martin F.M."/>
        </authorList>
    </citation>
    <scope>NUCLEOTIDE SEQUENCE</scope>
    <source>
        <strain evidence="2">Prilba</strain>
    </source>
</reference>
<evidence type="ECO:0000313" key="2">
    <source>
        <dbReference type="EMBL" id="KAF8474344.1"/>
    </source>
</evidence>
<dbReference type="OrthoDB" id="329272at2759"/>
<gene>
    <name evidence="2" type="ORF">DFH94DRAFT_125886</name>
</gene>
<feature type="domain" description="N-acetyltransferase" evidence="1">
    <location>
        <begin position="46"/>
        <end position="163"/>
    </location>
</feature>
<evidence type="ECO:0000259" key="1">
    <source>
        <dbReference type="Pfam" id="PF13673"/>
    </source>
</evidence>
<organism evidence="2 3">
    <name type="scientific">Russula ochroleuca</name>
    <dbReference type="NCBI Taxonomy" id="152965"/>
    <lineage>
        <taxon>Eukaryota</taxon>
        <taxon>Fungi</taxon>
        <taxon>Dikarya</taxon>
        <taxon>Basidiomycota</taxon>
        <taxon>Agaricomycotina</taxon>
        <taxon>Agaricomycetes</taxon>
        <taxon>Russulales</taxon>
        <taxon>Russulaceae</taxon>
        <taxon>Russula</taxon>
    </lineage>
</organism>
<dbReference type="Gene3D" id="3.40.630.30">
    <property type="match status" value="1"/>
</dbReference>
<keyword evidence="3" id="KW-1185">Reference proteome</keyword>
<protein>
    <submittedName>
        <fullName evidence="2">Acyl-CoA N-acyltransferase</fullName>
    </submittedName>
</protein>
<feature type="non-terminal residue" evidence="2">
    <location>
        <position position="1"/>
    </location>
</feature>
<sequence length="170" mass="18999">MTVSTAPDHETILVPPAGQSGREQLRQECYNVRINVFHHEQGIPLDAVIDELDETAEHFLLRLLPSLQPIGAVRVSRASSGGAPYYKLSRLAVLKHFREHHFGSELMLALHKWVTTDAQSRGEHSATVICNSQIPVKAFYAKFGYTPEGNEFCEVGTPHQKMVAHWSLSL</sequence>
<reference evidence="2" key="2">
    <citation type="journal article" date="2020" name="Nat. Commun.">
        <title>Large-scale genome sequencing of mycorrhizal fungi provides insights into the early evolution of symbiotic traits.</title>
        <authorList>
            <person name="Miyauchi S."/>
            <person name="Kiss E."/>
            <person name="Kuo A."/>
            <person name="Drula E."/>
            <person name="Kohler A."/>
            <person name="Sanchez-Garcia M."/>
            <person name="Morin E."/>
            <person name="Andreopoulos B."/>
            <person name="Barry K.W."/>
            <person name="Bonito G."/>
            <person name="Buee M."/>
            <person name="Carver A."/>
            <person name="Chen C."/>
            <person name="Cichocki N."/>
            <person name="Clum A."/>
            <person name="Culley D."/>
            <person name="Crous P.W."/>
            <person name="Fauchery L."/>
            <person name="Girlanda M."/>
            <person name="Hayes R.D."/>
            <person name="Keri Z."/>
            <person name="LaButti K."/>
            <person name="Lipzen A."/>
            <person name="Lombard V."/>
            <person name="Magnuson J."/>
            <person name="Maillard F."/>
            <person name="Murat C."/>
            <person name="Nolan M."/>
            <person name="Ohm R.A."/>
            <person name="Pangilinan J."/>
            <person name="Pereira M.F."/>
            <person name="Perotto S."/>
            <person name="Peter M."/>
            <person name="Pfister S."/>
            <person name="Riley R."/>
            <person name="Sitrit Y."/>
            <person name="Stielow J.B."/>
            <person name="Szollosi G."/>
            <person name="Zifcakova L."/>
            <person name="Stursova M."/>
            <person name="Spatafora J.W."/>
            <person name="Tedersoo L."/>
            <person name="Vaario L.M."/>
            <person name="Yamada A."/>
            <person name="Yan M."/>
            <person name="Wang P."/>
            <person name="Xu J."/>
            <person name="Bruns T."/>
            <person name="Baldrian P."/>
            <person name="Vilgalys R."/>
            <person name="Dunand C."/>
            <person name="Henrissat B."/>
            <person name="Grigoriev I.V."/>
            <person name="Hibbett D."/>
            <person name="Nagy L.G."/>
            <person name="Martin F.M."/>
        </authorList>
    </citation>
    <scope>NUCLEOTIDE SEQUENCE</scope>
    <source>
        <strain evidence="2">Prilba</strain>
    </source>
</reference>
<dbReference type="GO" id="GO:0016747">
    <property type="term" value="F:acyltransferase activity, transferring groups other than amino-acyl groups"/>
    <property type="evidence" value="ECO:0007669"/>
    <property type="project" value="InterPro"/>
</dbReference>
<dbReference type="InterPro" id="IPR016181">
    <property type="entry name" value="Acyl_CoA_acyltransferase"/>
</dbReference>
<accession>A0A9P5JZS0</accession>
<proteinExistence type="predicted"/>
<name>A0A9P5JZS0_9AGAM</name>
<dbReference type="EMBL" id="WHVB01000017">
    <property type="protein sequence ID" value="KAF8474344.1"/>
    <property type="molecule type" value="Genomic_DNA"/>
</dbReference>
<evidence type="ECO:0000313" key="3">
    <source>
        <dbReference type="Proteomes" id="UP000759537"/>
    </source>
</evidence>
<dbReference type="InterPro" id="IPR000182">
    <property type="entry name" value="GNAT_dom"/>
</dbReference>
<dbReference type="SUPFAM" id="SSF55729">
    <property type="entry name" value="Acyl-CoA N-acyltransferases (Nat)"/>
    <property type="match status" value="1"/>
</dbReference>